<gene>
    <name evidence="2" type="ORF">RR42_m3374</name>
</gene>
<dbReference type="InterPro" id="IPR003673">
    <property type="entry name" value="CoA-Trfase_fam_III"/>
</dbReference>
<keyword evidence="1 2" id="KW-0808">Transferase</keyword>
<dbReference type="InterPro" id="IPR050483">
    <property type="entry name" value="CoA-transferase_III_domain"/>
</dbReference>
<protein>
    <submittedName>
        <fullName evidence="2">L-carnitine dehydratase/bile acid-inducible protein F</fullName>
        <ecNumber evidence="2">2.8.3.16</ecNumber>
    </submittedName>
</protein>
<dbReference type="AlphaFoldDB" id="A0A0C4Y5R9"/>
<dbReference type="EMBL" id="CP010536">
    <property type="protein sequence ID" value="AJG20742.1"/>
    <property type="molecule type" value="Genomic_DNA"/>
</dbReference>
<dbReference type="InterPro" id="IPR023606">
    <property type="entry name" value="CoA-Trfase_III_dom_1_sf"/>
</dbReference>
<dbReference type="PANTHER" id="PTHR48207">
    <property type="entry name" value="SUCCINATE--HYDROXYMETHYLGLUTARATE COA-TRANSFERASE"/>
    <property type="match status" value="1"/>
</dbReference>
<reference evidence="2 3" key="1">
    <citation type="journal article" date="2015" name="Genome Announc.">
        <title>Complete Genome Sequence of Cupriavidus basilensis 4G11, Isolated from the Oak Ridge Field Research Center Site.</title>
        <authorList>
            <person name="Ray J."/>
            <person name="Waters R.J."/>
            <person name="Skerker J.M."/>
            <person name="Kuehl J.V."/>
            <person name="Price M.N."/>
            <person name="Huang J."/>
            <person name="Chakraborty R."/>
            <person name="Arkin A.P."/>
            <person name="Deutschbauer A."/>
        </authorList>
    </citation>
    <scope>NUCLEOTIDE SEQUENCE [LARGE SCALE GENOMIC DNA]</scope>
    <source>
        <strain evidence="2">4G11</strain>
    </source>
</reference>
<dbReference type="Pfam" id="PF02515">
    <property type="entry name" value="CoA_transf_3"/>
    <property type="match status" value="1"/>
</dbReference>
<proteinExistence type="predicted"/>
<evidence type="ECO:0000313" key="2">
    <source>
        <dbReference type="EMBL" id="AJG20742.1"/>
    </source>
</evidence>
<dbReference type="GO" id="GO:0033608">
    <property type="term" value="F:formyl-CoA transferase activity"/>
    <property type="evidence" value="ECO:0007669"/>
    <property type="project" value="UniProtKB-EC"/>
</dbReference>
<dbReference type="EC" id="2.8.3.16" evidence="2"/>
<dbReference type="Gene3D" id="3.30.1540.10">
    <property type="entry name" value="formyl-coa transferase, domain 3"/>
    <property type="match status" value="1"/>
</dbReference>
<accession>A0A0C4Y5R9</accession>
<organism evidence="2 3">
    <name type="scientific">Cupriavidus basilensis</name>
    <dbReference type="NCBI Taxonomy" id="68895"/>
    <lineage>
        <taxon>Bacteria</taxon>
        <taxon>Pseudomonadati</taxon>
        <taxon>Pseudomonadota</taxon>
        <taxon>Betaproteobacteria</taxon>
        <taxon>Burkholderiales</taxon>
        <taxon>Burkholderiaceae</taxon>
        <taxon>Cupriavidus</taxon>
    </lineage>
</organism>
<evidence type="ECO:0000256" key="1">
    <source>
        <dbReference type="ARBA" id="ARBA00022679"/>
    </source>
</evidence>
<dbReference type="InterPro" id="IPR044855">
    <property type="entry name" value="CoA-Trfase_III_dom3_sf"/>
</dbReference>
<dbReference type="PANTHER" id="PTHR48207:SF3">
    <property type="entry name" value="SUCCINATE--HYDROXYMETHYLGLUTARATE COA-TRANSFERASE"/>
    <property type="match status" value="1"/>
</dbReference>
<dbReference type="Proteomes" id="UP000031843">
    <property type="component" value="Chromosome main"/>
</dbReference>
<dbReference type="Gene3D" id="3.40.50.10540">
    <property type="entry name" value="Crotonobetainyl-coa:carnitine coa-transferase, domain 1"/>
    <property type="match status" value="1"/>
</dbReference>
<name>A0A0C4Y5R9_9BURK</name>
<keyword evidence="3" id="KW-1185">Reference proteome</keyword>
<sequence length="403" mass="43089">MTTTTTTNGPLAGLRILDMATVVAAPLASTLCADMGADVVKLELPDGSDPLRGLAPVKDGIPLYWKVANRGKRGISLDVRKPAGRDLFLRLLPEFDVLVENFRAGTLERWGLDTATLRQANPRLIVLRLTGFGQTGPYAARAGFARVFEAMSGFTNLAGEIDGPPLHMNYPTGDVVAGLFGAFAIATAAAERRLSPDAPGRDIDLSATEALFRLLEPLAVEYEQLGQVRKRAGNRATYTAPSNMYATRDGEWVSMVASSNPIFRRLCAAIGRPELADDPRFGTNPARVANLDALDAVIVAWFGEHSYDAVAAALEAQEIPFSKIFTIEDIVRDPHFQARAAIVRLPDPELGSVPAPCAVPRFSGHTPAVPRTGPAVGEHNEEVYGGLGLTPRDLAALRGMGAI</sequence>
<dbReference type="OrthoDB" id="5294844at2"/>
<dbReference type="SUPFAM" id="SSF89796">
    <property type="entry name" value="CoA-transferase family III (CaiB/BaiF)"/>
    <property type="match status" value="1"/>
</dbReference>
<evidence type="ECO:0000313" key="3">
    <source>
        <dbReference type="Proteomes" id="UP000031843"/>
    </source>
</evidence>
<dbReference type="KEGG" id="cbw:RR42_m3374"/>
<dbReference type="STRING" id="68895.RR42_m3374"/>
<dbReference type="RefSeq" id="WP_043349075.1">
    <property type="nucleotide sequence ID" value="NZ_CP010536.1"/>
</dbReference>